<organism evidence="5">
    <name type="scientific">Phaeocystis cordata</name>
    <dbReference type="NCBI Taxonomy" id="118079"/>
    <lineage>
        <taxon>Eukaryota</taxon>
        <taxon>Haptista</taxon>
        <taxon>Haptophyta</taxon>
        <taxon>Prymnesiophyceae</taxon>
        <taxon>Phaeocystales</taxon>
        <taxon>Phaeocystaceae</taxon>
        <taxon>Phaeocystis</taxon>
    </lineage>
</organism>
<evidence type="ECO:0000256" key="3">
    <source>
        <dbReference type="ARBA" id="ARBA00023274"/>
    </source>
</evidence>
<feature type="compositionally biased region" description="Basic and acidic residues" evidence="4">
    <location>
        <begin position="69"/>
        <end position="85"/>
    </location>
</feature>
<keyword evidence="3" id="KW-0687">Ribonucleoprotein</keyword>
<accession>A0A7S1HR98</accession>
<dbReference type="GO" id="GO:0005840">
    <property type="term" value="C:ribosome"/>
    <property type="evidence" value="ECO:0007669"/>
    <property type="project" value="UniProtKB-KW"/>
</dbReference>
<protein>
    <recommendedName>
        <fullName evidence="6">Ribosomal protein S21</fullName>
    </recommendedName>
</protein>
<evidence type="ECO:0000256" key="4">
    <source>
        <dbReference type="SAM" id="MobiDB-lite"/>
    </source>
</evidence>
<dbReference type="GO" id="GO:0003735">
    <property type="term" value="F:structural constituent of ribosome"/>
    <property type="evidence" value="ECO:0007669"/>
    <property type="project" value="InterPro"/>
</dbReference>
<name>A0A7S1HR98_9EUKA</name>
<evidence type="ECO:0000256" key="1">
    <source>
        <dbReference type="ARBA" id="ARBA00006640"/>
    </source>
</evidence>
<dbReference type="PANTHER" id="PTHR21109">
    <property type="entry name" value="MITOCHONDRIAL 28S RIBOSOMAL PROTEIN S21"/>
    <property type="match status" value="1"/>
</dbReference>
<dbReference type="EMBL" id="HBFZ01002275">
    <property type="protein sequence ID" value="CAD8988690.1"/>
    <property type="molecule type" value="Transcribed_RNA"/>
</dbReference>
<dbReference type="InterPro" id="IPR038380">
    <property type="entry name" value="Ribosomal_bS21_sf"/>
</dbReference>
<keyword evidence="2" id="KW-0689">Ribosomal protein</keyword>
<dbReference type="InterPro" id="IPR001911">
    <property type="entry name" value="Ribosomal_bS21"/>
</dbReference>
<comment type="similarity">
    <text evidence="1">Belongs to the bacterial ribosomal protein bS21 family.</text>
</comment>
<evidence type="ECO:0000313" key="5">
    <source>
        <dbReference type="EMBL" id="CAD8988690.1"/>
    </source>
</evidence>
<proteinExistence type="inferred from homology"/>
<reference evidence="5" key="1">
    <citation type="submission" date="2021-01" db="EMBL/GenBank/DDBJ databases">
        <authorList>
            <person name="Corre E."/>
            <person name="Pelletier E."/>
            <person name="Niang G."/>
            <person name="Scheremetjew M."/>
            <person name="Finn R."/>
            <person name="Kale V."/>
            <person name="Holt S."/>
            <person name="Cochrane G."/>
            <person name="Meng A."/>
            <person name="Brown T."/>
            <person name="Cohen L."/>
        </authorList>
    </citation>
    <scope>NUCLEOTIDE SEQUENCE</scope>
    <source>
        <strain evidence="5">RCC1383</strain>
    </source>
</reference>
<dbReference type="Gene3D" id="1.20.5.1150">
    <property type="entry name" value="Ribosomal protein S8"/>
    <property type="match status" value="1"/>
</dbReference>
<dbReference type="Pfam" id="PF01165">
    <property type="entry name" value="Ribosomal_S21"/>
    <property type="match status" value="1"/>
</dbReference>
<dbReference type="PANTHER" id="PTHR21109:SF0">
    <property type="entry name" value="SMALL RIBOSOMAL SUBUNIT PROTEIN BS21M"/>
    <property type="match status" value="1"/>
</dbReference>
<evidence type="ECO:0008006" key="6">
    <source>
        <dbReference type="Google" id="ProtNLM"/>
    </source>
</evidence>
<feature type="region of interest" description="Disordered" evidence="4">
    <location>
        <begin position="69"/>
        <end position="93"/>
    </location>
</feature>
<evidence type="ECO:0000256" key="2">
    <source>
        <dbReference type="ARBA" id="ARBA00022980"/>
    </source>
</evidence>
<dbReference type="AlphaFoldDB" id="A0A7S1HR98"/>
<dbReference type="GO" id="GO:1990904">
    <property type="term" value="C:ribonucleoprotein complex"/>
    <property type="evidence" value="ECO:0007669"/>
    <property type="project" value="UniProtKB-KW"/>
</dbReference>
<sequence>MRPTTSFLSGRSLAKAGVSNGSRLFMKQKYSLNVQIIPGERENFEISEKRFDREVQSADIMREVKRRQQFENTQDIKKRKVEEKKSRRRFASRKNFRNEPVSWDQYFGGDLANLKTQFGGEDLEFKFLQSETTIPCNAFDSLFADEV</sequence>
<dbReference type="GO" id="GO:0006412">
    <property type="term" value="P:translation"/>
    <property type="evidence" value="ECO:0007669"/>
    <property type="project" value="InterPro"/>
</dbReference>
<gene>
    <name evidence="5" type="ORF">PCOR1465_LOCUS1479</name>
</gene>